<dbReference type="Proteomes" id="UP000016666">
    <property type="component" value="Unassembled WGS sequence"/>
</dbReference>
<dbReference type="SMART" id="SM00406">
    <property type="entry name" value="IGv"/>
    <property type="match status" value="1"/>
</dbReference>
<dbReference type="GO" id="GO:0050852">
    <property type="term" value="P:T cell receptor signaling pathway"/>
    <property type="evidence" value="ECO:0007669"/>
    <property type="project" value="TreeGrafter"/>
</dbReference>
<dbReference type="SMART" id="SM00409">
    <property type="entry name" value="IG"/>
    <property type="match status" value="1"/>
</dbReference>
<evidence type="ECO:0000256" key="7">
    <source>
        <dbReference type="SAM" id="Phobius"/>
    </source>
</evidence>
<evidence type="ECO:0000259" key="9">
    <source>
        <dbReference type="PROSITE" id="PS50835"/>
    </source>
</evidence>
<dbReference type="InterPro" id="IPR036179">
    <property type="entry name" value="Ig-like_dom_sf"/>
</dbReference>
<comment type="subcellular location">
    <subcellularLocation>
        <location evidence="1">Membrane</location>
    </subcellularLocation>
</comment>
<dbReference type="InterPro" id="IPR013783">
    <property type="entry name" value="Ig-like_fold"/>
</dbReference>
<dbReference type="FunFam" id="2.60.40.10:FF:000088">
    <property type="entry name" value="Butyrophilin subfamily 1 member A1"/>
    <property type="match status" value="1"/>
</dbReference>
<evidence type="ECO:0000313" key="11">
    <source>
        <dbReference type="Proteomes" id="UP000016666"/>
    </source>
</evidence>
<evidence type="ECO:0000256" key="1">
    <source>
        <dbReference type="ARBA" id="ARBA00004370"/>
    </source>
</evidence>
<dbReference type="InterPro" id="IPR053896">
    <property type="entry name" value="BTN3A2-like_Ig-C"/>
</dbReference>
<feature type="domain" description="Ig-like" evidence="9">
    <location>
        <begin position="10"/>
        <end position="149"/>
    </location>
</feature>
<reference evidence="11" key="1">
    <citation type="submission" date="2017-10" db="EMBL/GenBank/DDBJ databases">
        <title>A new Pekin duck reference genome.</title>
        <authorList>
            <person name="Hou Z.-C."/>
            <person name="Zhou Z.-K."/>
            <person name="Zhu F."/>
            <person name="Hou S.-S."/>
        </authorList>
    </citation>
    <scope>NUCLEOTIDE SEQUENCE [LARGE SCALE GENOMIC DNA]</scope>
</reference>
<dbReference type="AlphaFoldDB" id="A0A493U479"/>
<keyword evidence="4 7" id="KW-1133">Transmembrane helix</keyword>
<dbReference type="Pfam" id="PF07686">
    <property type="entry name" value="V-set"/>
    <property type="match status" value="1"/>
</dbReference>
<dbReference type="FunFam" id="2.60.40.10:FF:000208">
    <property type="entry name" value="Butyrophilin subfamily 1 member A1"/>
    <property type="match status" value="1"/>
</dbReference>
<dbReference type="GO" id="GO:0005102">
    <property type="term" value="F:signaling receptor binding"/>
    <property type="evidence" value="ECO:0007669"/>
    <property type="project" value="TreeGrafter"/>
</dbReference>
<evidence type="ECO:0000256" key="2">
    <source>
        <dbReference type="ARBA" id="ARBA00022692"/>
    </source>
</evidence>
<dbReference type="InterPro" id="IPR050504">
    <property type="entry name" value="IgSF_BTN/MOG"/>
</dbReference>
<reference evidence="10" key="2">
    <citation type="submission" date="2025-08" db="UniProtKB">
        <authorList>
            <consortium name="Ensembl"/>
        </authorList>
    </citation>
    <scope>IDENTIFICATION</scope>
</reference>
<organism evidence="10 11">
    <name type="scientific">Anas platyrhynchos platyrhynchos</name>
    <name type="common">Northern mallard</name>
    <dbReference type="NCBI Taxonomy" id="8840"/>
    <lineage>
        <taxon>Eukaryota</taxon>
        <taxon>Metazoa</taxon>
        <taxon>Chordata</taxon>
        <taxon>Craniata</taxon>
        <taxon>Vertebrata</taxon>
        <taxon>Euteleostomi</taxon>
        <taxon>Archelosauria</taxon>
        <taxon>Archosauria</taxon>
        <taxon>Dinosauria</taxon>
        <taxon>Saurischia</taxon>
        <taxon>Theropoda</taxon>
        <taxon>Coelurosauria</taxon>
        <taxon>Aves</taxon>
        <taxon>Neognathae</taxon>
        <taxon>Galloanserae</taxon>
        <taxon>Anseriformes</taxon>
        <taxon>Anatidae</taxon>
        <taxon>Anatinae</taxon>
        <taxon>Anas</taxon>
    </lineage>
</organism>
<protein>
    <recommendedName>
        <fullName evidence="9">Ig-like domain-containing protein</fullName>
    </recommendedName>
</protein>
<keyword evidence="11" id="KW-1185">Reference proteome</keyword>
<feature type="signal peptide" evidence="8">
    <location>
        <begin position="1"/>
        <end position="34"/>
    </location>
</feature>
<feature type="chain" id="PRO_5019864093" description="Ig-like domain-containing protein" evidence="8">
    <location>
        <begin position="35"/>
        <end position="432"/>
    </location>
</feature>
<dbReference type="Pfam" id="PF22705">
    <property type="entry name" value="C2-set_3"/>
    <property type="match status" value="1"/>
</dbReference>
<reference evidence="10" key="3">
    <citation type="submission" date="2025-09" db="UniProtKB">
        <authorList>
            <consortium name="Ensembl"/>
        </authorList>
    </citation>
    <scope>IDENTIFICATION</scope>
</reference>
<keyword evidence="3 8" id="KW-0732">Signal</keyword>
<dbReference type="SUPFAM" id="SSF48726">
    <property type="entry name" value="Immunoglobulin"/>
    <property type="match status" value="2"/>
</dbReference>
<dbReference type="InterPro" id="IPR007110">
    <property type="entry name" value="Ig-like_dom"/>
</dbReference>
<evidence type="ECO:0000256" key="3">
    <source>
        <dbReference type="ARBA" id="ARBA00022729"/>
    </source>
</evidence>
<evidence type="ECO:0000256" key="4">
    <source>
        <dbReference type="ARBA" id="ARBA00022989"/>
    </source>
</evidence>
<proteinExistence type="predicted"/>
<evidence type="ECO:0000256" key="5">
    <source>
        <dbReference type="ARBA" id="ARBA00023136"/>
    </source>
</evidence>
<name>A0A493U479_ANAPP</name>
<evidence type="ECO:0000256" key="8">
    <source>
        <dbReference type="SAM" id="SignalP"/>
    </source>
</evidence>
<dbReference type="InterPro" id="IPR013106">
    <property type="entry name" value="Ig_V-set"/>
</dbReference>
<dbReference type="OMA" id="KLENMEM"/>
<dbReference type="PANTHER" id="PTHR24100:SF149">
    <property type="entry name" value="BG-LIKE ANTIGEN 1-RELATED"/>
    <property type="match status" value="1"/>
</dbReference>
<dbReference type="InterPro" id="IPR003599">
    <property type="entry name" value="Ig_sub"/>
</dbReference>
<dbReference type="Gene3D" id="2.60.40.10">
    <property type="entry name" value="Immunoglobulins"/>
    <property type="match status" value="2"/>
</dbReference>
<keyword evidence="5 7" id="KW-0472">Membrane</keyword>
<feature type="transmembrane region" description="Helical" evidence="7">
    <location>
        <begin position="253"/>
        <end position="275"/>
    </location>
</feature>
<dbReference type="GO" id="GO:0009897">
    <property type="term" value="C:external side of plasma membrane"/>
    <property type="evidence" value="ECO:0007669"/>
    <property type="project" value="TreeGrafter"/>
</dbReference>
<keyword evidence="2 7" id="KW-0812">Transmembrane</keyword>
<dbReference type="PANTHER" id="PTHR24100">
    <property type="entry name" value="BUTYROPHILIN"/>
    <property type="match status" value="1"/>
</dbReference>
<dbReference type="Ensembl" id="ENSAPLT00000034764.1">
    <property type="protein sequence ID" value="ENSAPLP00000032927.1"/>
    <property type="gene ID" value="ENSAPLG00000024746.1"/>
</dbReference>
<evidence type="ECO:0000256" key="6">
    <source>
        <dbReference type="ARBA" id="ARBA00023319"/>
    </source>
</evidence>
<dbReference type="GO" id="GO:0001817">
    <property type="term" value="P:regulation of cytokine production"/>
    <property type="evidence" value="ECO:0007669"/>
    <property type="project" value="TreeGrafter"/>
</dbReference>
<keyword evidence="6" id="KW-0393">Immunoglobulin domain</keyword>
<sequence>MGLPWGCGHPSLTGHVRGLLTFLITLLLLRLGSAQLRVVGPGHSVTATVGQDVVLPCHLSPQRDARTLDVRWMRDEFSETVHHYRNGEDLYGEQMGTYAGRTELVRDGLSAGSLDLRITGLRPSDDGLYICNVKNADGYAEAIVELEVSATGTDPHLSLGGYEAGGVRVLCRSAGWYPLPQLLWRDAHGQHLPSVSQTHSQDQEGLFEIEGAVIVTGSIEGPLSCMVRSSRLQQERESSLHIAAPFFHNAQPWMVALALVLVLLAVSIGLGVYLFRKQGKLAAQGWSTGRCSAGSPLGLEQGALGGRPGSMAAAWGWWQGAASLHMFPPSTQAALLTTCSSAFVFQQHRVRSWESPCSPCPQPLGKWCPCRRDWAWSGWALGACVLVARGCWRSSWSLGWEWGVLGLGLPWARDMAGMAERNGDQGWQCGAI</sequence>
<dbReference type="GeneTree" id="ENSGT00940000162079"/>
<dbReference type="PROSITE" id="PS50835">
    <property type="entry name" value="IG_LIKE"/>
    <property type="match status" value="1"/>
</dbReference>
<accession>A0A493U479</accession>
<evidence type="ECO:0000313" key="10">
    <source>
        <dbReference type="Ensembl" id="ENSAPLP00000032927.1"/>
    </source>
</evidence>